<dbReference type="AlphaFoldDB" id="A0A194W1B6"/>
<keyword evidence="3" id="KW-1185">Reference proteome</keyword>
<evidence type="ECO:0000313" key="2">
    <source>
        <dbReference type="EMBL" id="KUI70254.1"/>
    </source>
</evidence>
<evidence type="ECO:0000313" key="3">
    <source>
        <dbReference type="Proteomes" id="UP000078559"/>
    </source>
</evidence>
<proteinExistence type="predicted"/>
<dbReference type="Proteomes" id="UP000078559">
    <property type="component" value="Chromosome 6"/>
</dbReference>
<evidence type="ECO:0000256" key="1">
    <source>
        <dbReference type="SAM" id="MobiDB-lite"/>
    </source>
</evidence>
<reference evidence="2" key="1">
    <citation type="submission" date="2014-12" db="EMBL/GenBank/DDBJ databases">
        <title>Genome Sequence of Valsa Canker Pathogens Uncovers a Specific Adaption of Colonization on Woody Bark.</title>
        <authorList>
            <person name="Yin Z."/>
            <person name="Liu H."/>
            <person name="Gao X."/>
            <person name="Li Z."/>
            <person name="Song N."/>
            <person name="Ke X."/>
            <person name="Dai Q."/>
            <person name="Wu Y."/>
            <person name="Sun Y."/>
            <person name="Xu J.-R."/>
            <person name="Kang Z.K."/>
            <person name="Wang L."/>
            <person name="Huang L."/>
        </authorList>
    </citation>
    <scope>NUCLEOTIDE SEQUENCE [LARGE SCALE GENOMIC DNA]</scope>
    <source>
        <strain evidence="2">03-8</strain>
    </source>
</reference>
<dbReference type="EMBL" id="CM003103">
    <property type="protein sequence ID" value="KUI70254.1"/>
    <property type="molecule type" value="Genomic_DNA"/>
</dbReference>
<protein>
    <submittedName>
        <fullName evidence="2">Uncharacterized protein</fullName>
    </submittedName>
</protein>
<name>A0A194W1B6_CYTMA</name>
<organism evidence="2 3">
    <name type="scientific">Cytospora mali</name>
    <name type="common">Apple Valsa canker fungus</name>
    <name type="synonym">Valsa mali</name>
    <dbReference type="NCBI Taxonomy" id="578113"/>
    <lineage>
        <taxon>Eukaryota</taxon>
        <taxon>Fungi</taxon>
        <taxon>Dikarya</taxon>
        <taxon>Ascomycota</taxon>
        <taxon>Pezizomycotina</taxon>
        <taxon>Sordariomycetes</taxon>
        <taxon>Sordariomycetidae</taxon>
        <taxon>Diaporthales</taxon>
        <taxon>Cytosporaceae</taxon>
        <taxon>Cytospora</taxon>
    </lineage>
</organism>
<sequence length="143" mass="16264">MASSFSQDFIRADRLIKRKYVRIPQDQKKLLEGDGAWSENLSHGPHRMVNVPPQVIEDVKSFHSRKDALVTRQLLPVQPAPPEVAGIPLTPSRRKEPVASPAPGDNDEENDEVLRKAKGWKCRPQKLLARNQEHQSTELLYQL</sequence>
<gene>
    <name evidence="2" type="ORF">VM1G_05931</name>
</gene>
<feature type="region of interest" description="Disordered" evidence="1">
    <location>
        <begin position="80"/>
        <end position="117"/>
    </location>
</feature>
<accession>A0A194W1B6</accession>
<dbReference type="OrthoDB" id="3538943at2759"/>